<keyword evidence="2" id="KW-1185">Reference proteome</keyword>
<dbReference type="KEGG" id="mai:MICA_2212"/>
<reference evidence="1 2" key="1">
    <citation type="journal article" date="2011" name="BMC Genomics">
        <title>Genomic insights into an obligate epibiotic bacterial predator: Micavibrio aeruginosavorus ARL-13.</title>
        <authorList>
            <person name="Wang Z."/>
            <person name="Kadouri D."/>
            <person name="Wu M."/>
        </authorList>
    </citation>
    <scope>NUCLEOTIDE SEQUENCE [LARGE SCALE GENOMIC DNA]</scope>
    <source>
        <strain evidence="1 2">ARL-13</strain>
    </source>
</reference>
<dbReference type="RefSeq" id="WP_014103740.1">
    <property type="nucleotide sequence ID" value="NC_016026.1"/>
</dbReference>
<dbReference type="Pfam" id="PF04325">
    <property type="entry name" value="DUF465"/>
    <property type="match status" value="1"/>
</dbReference>
<dbReference type="STRING" id="856793.MICA_2212"/>
<sequence>MFKSARIEEQIEREQKRPRPDWMRLLKLKKLRLLIRDRLYRVAQGRDVWRGPIAPTAQPIPVRVKWRRN</sequence>
<name>G2KS09_MICAA</name>
<dbReference type="HOGENOM" id="CLU_2771216_0_0_5"/>
<evidence type="ECO:0008006" key="3">
    <source>
        <dbReference type="Google" id="ProtNLM"/>
    </source>
</evidence>
<dbReference type="EMBL" id="CP002382">
    <property type="protein sequence ID" value="AEP10517.1"/>
    <property type="molecule type" value="Genomic_DNA"/>
</dbReference>
<organism evidence="1 2">
    <name type="scientific">Micavibrio aeruginosavorus (strain ARL-13)</name>
    <dbReference type="NCBI Taxonomy" id="856793"/>
    <lineage>
        <taxon>Bacteria</taxon>
        <taxon>Pseudomonadati</taxon>
        <taxon>Bdellovibrionota</taxon>
        <taxon>Bdellovibrionia</taxon>
        <taxon>Bdellovibrionales</taxon>
        <taxon>Pseudobdellovibrionaceae</taxon>
        <taxon>Micavibrio</taxon>
    </lineage>
</organism>
<gene>
    <name evidence="1" type="ordered locus">MICA_2212</name>
</gene>
<evidence type="ECO:0000313" key="1">
    <source>
        <dbReference type="EMBL" id="AEP10517.1"/>
    </source>
</evidence>
<dbReference type="InterPro" id="IPR007420">
    <property type="entry name" value="DUF465"/>
</dbReference>
<evidence type="ECO:0000313" key="2">
    <source>
        <dbReference type="Proteomes" id="UP000009286"/>
    </source>
</evidence>
<dbReference type="AlphaFoldDB" id="G2KS09"/>
<dbReference type="Proteomes" id="UP000009286">
    <property type="component" value="Chromosome"/>
</dbReference>
<accession>G2KS09</accession>
<proteinExistence type="predicted"/>
<protein>
    <recommendedName>
        <fullName evidence="3">DUF465 domain-containing protein</fullName>
    </recommendedName>
</protein>